<evidence type="ECO:0000313" key="2">
    <source>
        <dbReference type="Proteomes" id="UP000814140"/>
    </source>
</evidence>
<evidence type="ECO:0000313" key="1">
    <source>
        <dbReference type="EMBL" id="KAI0065363.1"/>
    </source>
</evidence>
<reference evidence="1" key="2">
    <citation type="journal article" date="2022" name="New Phytol.">
        <title>Evolutionary transition to the ectomycorrhizal habit in the genomes of a hyperdiverse lineage of mushroom-forming fungi.</title>
        <authorList>
            <person name="Looney B."/>
            <person name="Miyauchi S."/>
            <person name="Morin E."/>
            <person name="Drula E."/>
            <person name="Courty P.E."/>
            <person name="Kohler A."/>
            <person name="Kuo A."/>
            <person name="LaButti K."/>
            <person name="Pangilinan J."/>
            <person name="Lipzen A."/>
            <person name="Riley R."/>
            <person name="Andreopoulos W."/>
            <person name="He G."/>
            <person name="Johnson J."/>
            <person name="Nolan M."/>
            <person name="Tritt A."/>
            <person name="Barry K.W."/>
            <person name="Grigoriev I.V."/>
            <person name="Nagy L.G."/>
            <person name="Hibbett D."/>
            <person name="Henrissat B."/>
            <person name="Matheny P.B."/>
            <person name="Labbe J."/>
            <person name="Martin F.M."/>
        </authorList>
    </citation>
    <scope>NUCLEOTIDE SEQUENCE</scope>
    <source>
        <strain evidence="1">HHB10654</strain>
    </source>
</reference>
<proteinExistence type="predicted"/>
<reference evidence="1" key="1">
    <citation type="submission" date="2021-03" db="EMBL/GenBank/DDBJ databases">
        <authorList>
            <consortium name="DOE Joint Genome Institute"/>
            <person name="Ahrendt S."/>
            <person name="Looney B.P."/>
            <person name="Miyauchi S."/>
            <person name="Morin E."/>
            <person name="Drula E."/>
            <person name="Courty P.E."/>
            <person name="Chicoki N."/>
            <person name="Fauchery L."/>
            <person name="Kohler A."/>
            <person name="Kuo A."/>
            <person name="Labutti K."/>
            <person name="Pangilinan J."/>
            <person name="Lipzen A."/>
            <person name="Riley R."/>
            <person name="Andreopoulos W."/>
            <person name="He G."/>
            <person name="Johnson J."/>
            <person name="Barry K.W."/>
            <person name="Grigoriev I.V."/>
            <person name="Nagy L."/>
            <person name="Hibbett D."/>
            <person name="Henrissat B."/>
            <person name="Matheny P.B."/>
            <person name="Labbe J."/>
            <person name="Martin F."/>
        </authorList>
    </citation>
    <scope>NUCLEOTIDE SEQUENCE</scope>
    <source>
        <strain evidence="1">HHB10654</strain>
    </source>
</reference>
<organism evidence="1 2">
    <name type="scientific">Artomyces pyxidatus</name>
    <dbReference type="NCBI Taxonomy" id="48021"/>
    <lineage>
        <taxon>Eukaryota</taxon>
        <taxon>Fungi</taxon>
        <taxon>Dikarya</taxon>
        <taxon>Basidiomycota</taxon>
        <taxon>Agaricomycotina</taxon>
        <taxon>Agaricomycetes</taxon>
        <taxon>Russulales</taxon>
        <taxon>Auriscalpiaceae</taxon>
        <taxon>Artomyces</taxon>
    </lineage>
</organism>
<protein>
    <submittedName>
        <fullName evidence="1">mRNA transport regulator 3</fullName>
    </submittedName>
</protein>
<dbReference type="Proteomes" id="UP000814140">
    <property type="component" value="Unassembled WGS sequence"/>
</dbReference>
<accession>A0ACB8TB46</accession>
<keyword evidence="2" id="KW-1185">Reference proteome</keyword>
<name>A0ACB8TB46_9AGAM</name>
<sequence length="275" mass="29867">MDRRRINGPEESFAPVYEDVEDESAPYATWKIGEPRRGRRPEDIRPIFLKAGLISQANGSAYIETERTKIAYGPRQSKNFAYNENGRLNVEVKFAPFSCQVRRAPLRVSPAYPGSAPSSSLSHLSQDAEDRSIAVLIQQALVSSVRLELLPKSVIDIFVTVIECDGTESCVAAASVAASTALANMGVEMLGLVVSCVASTVGKDIWLDPTEDEARLASGSVIFACMPALGTVTNVWQTGRMLPSETIQGMELCQERCTDIHQIVAQALLESADDT</sequence>
<gene>
    <name evidence="1" type="ORF">BV25DRAFT_1674936</name>
</gene>
<dbReference type="EMBL" id="MU277195">
    <property type="protein sequence ID" value="KAI0065363.1"/>
    <property type="molecule type" value="Genomic_DNA"/>
</dbReference>
<comment type="caution">
    <text evidence="1">The sequence shown here is derived from an EMBL/GenBank/DDBJ whole genome shotgun (WGS) entry which is preliminary data.</text>
</comment>